<reference evidence="4 5" key="1">
    <citation type="journal article" date="2016" name="Genome Announc.">
        <title>First Complete Genome Sequence of a Subdivision 6 Acidobacterium Strain.</title>
        <authorList>
            <person name="Huang S."/>
            <person name="Vieira S."/>
            <person name="Bunk B."/>
            <person name="Riedel T."/>
            <person name="Sproer C."/>
            <person name="Overmann J."/>
        </authorList>
    </citation>
    <scope>NUCLEOTIDE SEQUENCE [LARGE SCALE GENOMIC DNA]</scope>
    <source>
        <strain evidence="5">DSM 100886 HEG_-6_39</strain>
    </source>
</reference>
<comment type="similarity">
    <text evidence="1 2">Belongs to the phD/YefM antitoxin family.</text>
</comment>
<evidence type="ECO:0000313" key="4">
    <source>
        <dbReference type="EMBL" id="AMY12886.1"/>
    </source>
</evidence>
<feature type="region of interest" description="Disordered" evidence="3">
    <location>
        <begin position="68"/>
        <end position="99"/>
    </location>
</feature>
<keyword evidence="5" id="KW-1185">Reference proteome</keyword>
<dbReference type="InterPro" id="IPR006442">
    <property type="entry name" value="Antitoxin_Phd/YefM"/>
</dbReference>
<name>A0A143PXB1_LUTPR</name>
<dbReference type="InterPro" id="IPR036165">
    <property type="entry name" value="YefM-like_sf"/>
</dbReference>
<dbReference type="RefSeq" id="WP_234800631.1">
    <property type="nucleotide sequence ID" value="NZ_CP015136.1"/>
</dbReference>
<comment type="function">
    <text evidence="2">Antitoxin component of a type II toxin-antitoxin (TA) system.</text>
</comment>
<gene>
    <name evidence="4" type="ORF">LuPra_06170</name>
</gene>
<evidence type="ECO:0000256" key="3">
    <source>
        <dbReference type="SAM" id="MobiDB-lite"/>
    </source>
</evidence>
<proteinExistence type="inferred from homology"/>
<dbReference type="STRING" id="1855912.LuPra_06170"/>
<dbReference type="AlphaFoldDB" id="A0A143PXB1"/>
<dbReference type="Gene3D" id="3.40.1620.10">
    <property type="entry name" value="YefM-like domain"/>
    <property type="match status" value="1"/>
</dbReference>
<evidence type="ECO:0000256" key="1">
    <source>
        <dbReference type="ARBA" id="ARBA00009981"/>
    </source>
</evidence>
<dbReference type="EMBL" id="CP015136">
    <property type="protein sequence ID" value="AMY12886.1"/>
    <property type="molecule type" value="Genomic_DNA"/>
</dbReference>
<evidence type="ECO:0000313" key="5">
    <source>
        <dbReference type="Proteomes" id="UP000076079"/>
    </source>
</evidence>
<protein>
    <recommendedName>
        <fullName evidence="2">Antitoxin</fullName>
    </recommendedName>
</protein>
<feature type="compositionally biased region" description="Basic and acidic residues" evidence="3">
    <location>
        <begin position="87"/>
        <end position="99"/>
    </location>
</feature>
<dbReference type="Pfam" id="PF02604">
    <property type="entry name" value="PhdYeFM_antitox"/>
    <property type="match status" value="1"/>
</dbReference>
<dbReference type="PATRIC" id="fig|1813736.3.peg.6479"/>
<dbReference type="SUPFAM" id="SSF143120">
    <property type="entry name" value="YefM-like"/>
    <property type="match status" value="1"/>
</dbReference>
<dbReference type="KEGG" id="abac:LuPra_06170"/>
<sequence length="99" mass="11115">MEDMRAVGLKVLKNKLSEYVRLAANGERILVTDRDRVVAELIAPESHRSEYVHDALLAEAVRAGIVTPPVSRSAEPPPRKPLMTTEELLRQLDESRADR</sequence>
<evidence type="ECO:0000256" key="2">
    <source>
        <dbReference type="RuleBase" id="RU362080"/>
    </source>
</evidence>
<reference evidence="5" key="2">
    <citation type="submission" date="2016-04" db="EMBL/GenBank/DDBJ databases">
        <title>First Complete Genome Sequence of a Subdivision 6 Acidobacterium.</title>
        <authorList>
            <person name="Huang S."/>
            <person name="Vieira S."/>
            <person name="Bunk B."/>
            <person name="Riedel T."/>
            <person name="Sproeer C."/>
            <person name="Overmann J."/>
        </authorList>
    </citation>
    <scope>NUCLEOTIDE SEQUENCE [LARGE SCALE GENOMIC DNA]</scope>
    <source>
        <strain evidence="5">DSM 100886 HEG_-6_39</strain>
    </source>
</reference>
<accession>A0A143PXB1</accession>
<dbReference type="Proteomes" id="UP000076079">
    <property type="component" value="Chromosome"/>
</dbReference>
<organism evidence="4 5">
    <name type="scientific">Luteitalea pratensis</name>
    <dbReference type="NCBI Taxonomy" id="1855912"/>
    <lineage>
        <taxon>Bacteria</taxon>
        <taxon>Pseudomonadati</taxon>
        <taxon>Acidobacteriota</taxon>
        <taxon>Vicinamibacteria</taxon>
        <taxon>Vicinamibacterales</taxon>
        <taxon>Vicinamibacteraceae</taxon>
        <taxon>Luteitalea</taxon>
    </lineage>
</organism>